<dbReference type="Proteomes" id="UP000315648">
    <property type="component" value="Unassembled WGS sequence"/>
</dbReference>
<dbReference type="GO" id="GO:0042276">
    <property type="term" value="P:error-prone translesion synthesis"/>
    <property type="evidence" value="ECO:0007669"/>
    <property type="project" value="TreeGrafter"/>
</dbReference>
<dbReference type="InterPro" id="IPR017961">
    <property type="entry name" value="DNA_pol_Y-fam_little_finger"/>
</dbReference>
<dbReference type="Gene3D" id="3.40.1170.60">
    <property type="match status" value="1"/>
</dbReference>
<comment type="similarity">
    <text evidence="1">Belongs to the DNA polymerase type-Y family.</text>
</comment>
<feature type="domain" description="UmuC" evidence="2">
    <location>
        <begin position="64"/>
        <end position="247"/>
    </location>
</feature>
<evidence type="ECO:0000256" key="1">
    <source>
        <dbReference type="ARBA" id="ARBA00010945"/>
    </source>
</evidence>
<dbReference type="InterPro" id="IPR001126">
    <property type="entry name" value="UmuC"/>
</dbReference>
<dbReference type="Gene3D" id="3.30.70.270">
    <property type="match status" value="1"/>
</dbReference>
<keyword evidence="4" id="KW-1185">Reference proteome</keyword>
<gene>
    <name evidence="3" type="ORF">FPL22_11385</name>
</gene>
<dbReference type="SUPFAM" id="SSF56672">
    <property type="entry name" value="DNA/RNA polymerases"/>
    <property type="match status" value="1"/>
</dbReference>
<dbReference type="Gene3D" id="1.10.150.20">
    <property type="entry name" value="5' to 3' exonuclease, C-terminal subdomain"/>
    <property type="match status" value="1"/>
</dbReference>
<comment type="caution">
    <text evidence="3">The sequence shown here is derived from an EMBL/GenBank/DDBJ whole genome shotgun (WGS) entry which is preliminary data.</text>
</comment>
<evidence type="ECO:0000259" key="2">
    <source>
        <dbReference type="PROSITE" id="PS50173"/>
    </source>
</evidence>
<dbReference type="PANTHER" id="PTHR11076:SF34">
    <property type="entry name" value="PROTEIN UMUC"/>
    <property type="match status" value="1"/>
</dbReference>
<dbReference type="GO" id="GO:0009432">
    <property type="term" value="P:SOS response"/>
    <property type="evidence" value="ECO:0007669"/>
    <property type="project" value="TreeGrafter"/>
</dbReference>
<dbReference type="Pfam" id="PF11799">
    <property type="entry name" value="IMS_C"/>
    <property type="match status" value="1"/>
</dbReference>
<dbReference type="SUPFAM" id="SSF100879">
    <property type="entry name" value="Lesion bypass DNA polymerase (Y-family), little finger domain"/>
    <property type="match status" value="1"/>
</dbReference>
<dbReference type="InterPro" id="IPR043502">
    <property type="entry name" value="DNA/RNA_pol_sf"/>
</dbReference>
<dbReference type="InterPro" id="IPR043128">
    <property type="entry name" value="Rev_trsase/Diguanyl_cyclase"/>
</dbReference>
<dbReference type="AlphaFoldDB" id="A0A556QJD9"/>
<proteinExistence type="inferred from homology"/>
<dbReference type="InterPro" id="IPR053848">
    <property type="entry name" value="IMS_HHH_1"/>
</dbReference>
<dbReference type="InterPro" id="IPR050116">
    <property type="entry name" value="DNA_polymerase-Y"/>
</dbReference>
<dbReference type="EMBL" id="VMBG01000002">
    <property type="protein sequence ID" value="TSJ76721.1"/>
    <property type="molecule type" value="Genomic_DNA"/>
</dbReference>
<dbReference type="GO" id="GO:0005829">
    <property type="term" value="C:cytosol"/>
    <property type="evidence" value="ECO:0007669"/>
    <property type="project" value="TreeGrafter"/>
</dbReference>
<evidence type="ECO:0000313" key="3">
    <source>
        <dbReference type="EMBL" id="TSJ76721.1"/>
    </source>
</evidence>
<sequence length="498" mass="54662">MPDLVRAAQPLRQAGRILPVGVGNNCNTHVRQPEHIACRCHPAFVATFDRPRRTDDFRAVSLRALIIDYNGFFASCEQQERPELRGRPVAVVPVMTESTCVIASSYDARARGIKVGTPVSEARQLCPGIVIIESRPEVYIRYHQKLITAVETCLPITEVWSIDEVWCTLPPDWQNRTDALATSRKIKTAIRLIAGECLTCSIGVAPNAWLAKIASDLEKPDGLVVIESEELPQRLFPLKLRDLPGIGGNMETRLRTAGLDTVEKLYAASVEKLRHIWGGIEGERMWERLRGTEVPLPPKRTSSLGHSHVLPPHLRNLAGAEATLHRLLQKASMRLRASGFYAGGMHLALRLSGHKQWSTAATFTETQDTLELTRIFNLLWVRRPSGTTAIHGVGVTLFDLGTTAGHTAMLPGIVDNGDKRAGLNAALDHINKKLGKNTVVFGGALGALDYAPVRIAFNRIPDLQIEEGDASGDLRPNDDELARFRLAPRVSALSVSAS</sequence>
<organism evidence="3 4">
    <name type="scientific">Rariglobus hedericola</name>
    <dbReference type="NCBI Taxonomy" id="2597822"/>
    <lineage>
        <taxon>Bacteria</taxon>
        <taxon>Pseudomonadati</taxon>
        <taxon>Verrucomicrobiota</taxon>
        <taxon>Opitutia</taxon>
        <taxon>Opitutales</taxon>
        <taxon>Opitutaceae</taxon>
        <taxon>Rariglobus</taxon>
    </lineage>
</organism>
<dbReference type="InterPro" id="IPR036775">
    <property type="entry name" value="DNA_pol_Y-fam_lit_finger_sf"/>
</dbReference>
<dbReference type="PROSITE" id="PS50173">
    <property type="entry name" value="UMUC"/>
    <property type="match status" value="1"/>
</dbReference>
<protein>
    <submittedName>
        <fullName evidence="3">DNA polymerase</fullName>
    </submittedName>
</protein>
<accession>A0A556QJD9</accession>
<name>A0A556QJD9_9BACT</name>
<dbReference type="CDD" id="cd00424">
    <property type="entry name" value="PolY"/>
    <property type="match status" value="1"/>
</dbReference>
<evidence type="ECO:0000313" key="4">
    <source>
        <dbReference type="Proteomes" id="UP000315648"/>
    </source>
</evidence>
<dbReference type="GO" id="GO:0006281">
    <property type="term" value="P:DNA repair"/>
    <property type="evidence" value="ECO:0007669"/>
    <property type="project" value="InterPro"/>
</dbReference>
<dbReference type="GO" id="GO:0003684">
    <property type="term" value="F:damaged DNA binding"/>
    <property type="evidence" value="ECO:0007669"/>
    <property type="project" value="InterPro"/>
</dbReference>
<dbReference type="Pfam" id="PF21999">
    <property type="entry name" value="IMS_HHH_1"/>
    <property type="match status" value="1"/>
</dbReference>
<dbReference type="PANTHER" id="PTHR11076">
    <property type="entry name" value="DNA REPAIR POLYMERASE UMUC / TRANSFERASE FAMILY MEMBER"/>
    <property type="match status" value="1"/>
</dbReference>
<reference evidence="3 4" key="1">
    <citation type="submission" date="2019-07" db="EMBL/GenBank/DDBJ databases">
        <title>Description of 53C-WASEF.</title>
        <authorList>
            <person name="Pitt A."/>
            <person name="Hahn M.W."/>
        </authorList>
    </citation>
    <scope>NUCLEOTIDE SEQUENCE [LARGE SCALE GENOMIC DNA]</scope>
    <source>
        <strain evidence="3 4">53C-WASEF</strain>
    </source>
</reference>
<dbReference type="OrthoDB" id="9808813at2"/>
<dbReference type="GO" id="GO:0003887">
    <property type="term" value="F:DNA-directed DNA polymerase activity"/>
    <property type="evidence" value="ECO:0007669"/>
    <property type="project" value="InterPro"/>
</dbReference>
<dbReference type="Pfam" id="PF00817">
    <property type="entry name" value="IMS"/>
    <property type="match status" value="1"/>
</dbReference>